<comment type="subcellular location">
    <subcellularLocation>
        <location evidence="1">Secreted</location>
    </subcellularLocation>
</comment>
<organism evidence="9 10">
    <name type="scientific">Psychrosphaera haliotis</name>
    <dbReference type="NCBI Taxonomy" id="555083"/>
    <lineage>
        <taxon>Bacteria</taxon>
        <taxon>Pseudomonadati</taxon>
        <taxon>Pseudomonadota</taxon>
        <taxon>Gammaproteobacteria</taxon>
        <taxon>Alteromonadales</taxon>
        <taxon>Pseudoalteromonadaceae</taxon>
        <taxon>Psychrosphaera</taxon>
    </lineage>
</organism>
<dbReference type="AlphaFoldDB" id="A0A6N8FAS9"/>
<evidence type="ECO:0000256" key="8">
    <source>
        <dbReference type="SAM" id="SignalP"/>
    </source>
</evidence>
<dbReference type="PROSITE" id="PS51257">
    <property type="entry name" value="PROKAR_LIPOPROTEIN"/>
    <property type="match status" value="1"/>
</dbReference>
<dbReference type="InterPro" id="IPR029058">
    <property type="entry name" value="AB_hydrolase_fold"/>
</dbReference>
<dbReference type="SUPFAM" id="SSF53474">
    <property type="entry name" value="alpha/beta-Hydrolases"/>
    <property type="match status" value="2"/>
</dbReference>
<dbReference type="EMBL" id="WOCD01000005">
    <property type="protein sequence ID" value="MUH73234.1"/>
    <property type="molecule type" value="Genomic_DNA"/>
</dbReference>
<dbReference type="InterPro" id="IPR043595">
    <property type="entry name" value="FaeB/C/D"/>
</dbReference>
<protein>
    <submittedName>
        <fullName evidence="9">Alpha/beta hydrolase</fullName>
    </submittedName>
</protein>
<dbReference type="GO" id="GO:0030600">
    <property type="term" value="F:feruloyl esterase activity"/>
    <property type="evidence" value="ECO:0007669"/>
    <property type="project" value="InterPro"/>
</dbReference>
<name>A0A6N8FAS9_9GAMM</name>
<proteinExistence type="predicted"/>
<keyword evidence="4 8" id="KW-0732">Signal</keyword>
<keyword evidence="10" id="KW-1185">Reference proteome</keyword>
<evidence type="ECO:0000256" key="5">
    <source>
        <dbReference type="ARBA" id="ARBA00022801"/>
    </source>
</evidence>
<keyword evidence="7" id="KW-0624">Polysaccharide degradation</keyword>
<feature type="signal peptide" evidence="8">
    <location>
        <begin position="1"/>
        <end position="19"/>
    </location>
</feature>
<dbReference type="GO" id="GO:0005576">
    <property type="term" value="C:extracellular region"/>
    <property type="evidence" value="ECO:0007669"/>
    <property type="project" value="UniProtKB-SubCell"/>
</dbReference>
<keyword evidence="2" id="KW-0964">Secreted</keyword>
<evidence type="ECO:0000256" key="4">
    <source>
        <dbReference type="ARBA" id="ARBA00022729"/>
    </source>
</evidence>
<dbReference type="Proteomes" id="UP000439994">
    <property type="component" value="Unassembled WGS sequence"/>
</dbReference>
<keyword evidence="5 9" id="KW-0378">Hydrolase</keyword>
<evidence type="ECO:0000256" key="2">
    <source>
        <dbReference type="ARBA" id="ARBA00022525"/>
    </source>
</evidence>
<dbReference type="PANTHER" id="PTHR38050">
    <property type="match status" value="1"/>
</dbReference>
<dbReference type="PANTHER" id="PTHR38050:SF2">
    <property type="entry name" value="FERULOYL ESTERASE C-RELATED"/>
    <property type="match status" value="1"/>
</dbReference>
<dbReference type="OrthoDB" id="5857410at2"/>
<evidence type="ECO:0000256" key="7">
    <source>
        <dbReference type="ARBA" id="ARBA00023326"/>
    </source>
</evidence>
<evidence type="ECO:0000256" key="6">
    <source>
        <dbReference type="ARBA" id="ARBA00023277"/>
    </source>
</evidence>
<reference evidence="9 10" key="1">
    <citation type="submission" date="2019-11" db="EMBL/GenBank/DDBJ databases">
        <title>P. haliotis isolates from Z. marina roots.</title>
        <authorList>
            <person name="Cohen M."/>
            <person name="Jospin G."/>
            <person name="Eisen J.A."/>
            <person name="Coil D.A."/>
        </authorList>
    </citation>
    <scope>NUCLEOTIDE SEQUENCE [LARGE SCALE GENOMIC DNA]</scope>
    <source>
        <strain evidence="9 10">UCD-MCMsp1aY</strain>
    </source>
</reference>
<gene>
    <name evidence="9" type="ORF">GNP35_12525</name>
</gene>
<keyword evidence="3" id="KW-0858">Xylan degradation</keyword>
<sequence>MRKYIYLFLKLFAITLFLVGCNGTGNSPKKSLNIENSNKTSNSLSKIELNDRIYYLAKPSTGFDANKAYKLLLVFHGSRQGARRMKSVANFESASEDYIVVYPQSQVEEWNEGCDCNKPHRLGIDDLGFVEALVADVKSKYNIIENELYGAGFSQGGLFVQNLMCNSNLKFTALASVASPMSKQLSQQCRIENNTNYLMVHGKNDSVLPFMGLEHSNFGLISSEQAINIIAKENGIETEVKVDIGEDMSTLIFENDSNINKLVALERGQHSWHFTNFNSTNEILHFFNSVSALPLDQFSSLYRINKTTPLDVHVRSMGLEHDGPAVILLSGFNKNYHSDSAWFSLLQPLIAKTHRVHAIERFGNGFSSMVAEPAYASFAPALDQTLAALNEEAFIMVSFASGNLLAHTWQNSSDSTLVDKLTDLVWIDPDVLQPHSISLYQDYPVSWYRDVQESLMPHIEQGNWTERTLVKLENEKTEMEALIAPEYSEDMDWPYFNLISQRRANIPNQLNRAIEVINYHDDLAIAYSYDINLTVPITVIDSDFESIDIAEADEQYVERLTLWQQEGITWSKAISEKTGGQYIPLENSDHMVVFQNPAVIIKAISELN</sequence>
<evidence type="ECO:0000256" key="3">
    <source>
        <dbReference type="ARBA" id="ARBA00022651"/>
    </source>
</evidence>
<keyword evidence="6" id="KW-0119">Carbohydrate metabolism</keyword>
<evidence type="ECO:0000313" key="9">
    <source>
        <dbReference type="EMBL" id="MUH73234.1"/>
    </source>
</evidence>
<feature type="chain" id="PRO_5026746444" evidence="8">
    <location>
        <begin position="20"/>
        <end position="608"/>
    </location>
</feature>
<evidence type="ECO:0000313" key="10">
    <source>
        <dbReference type="Proteomes" id="UP000439994"/>
    </source>
</evidence>
<dbReference type="Gene3D" id="3.40.50.1820">
    <property type="entry name" value="alpha/beta hydrolase"/>
    <property type="match status" value="2"/>
</dbReference>
<dbReference type="RefSeq" id="WP_155696432.1">
    <property type="nucleotide sequence ID" value="NZ_WOCD01000005.1"/>
</dbReference>
<evidence type="ECO:0000256" key="1">
    <source>
        <dbReference type="ARBA" id="ARBA00004613"/>
    </source>
</evidence>
<dbReference type="GO" id="GO:0045493">
    <property type="term" value="P:xylan catabolic process"/>
    <property type="evidence" value="ECO:0007669"/>
    <property type="project" value="UniProtKB-KW"/>
</dbReference>
<accession>A0A6N8FAS9</accession>
<comment type="caution">
    <text evidence="9">The sequence shown here is derived from an EMBL/GenBank/DDBJ whole genome shotgun (WGS) entry which is preliminary data.</text>
</comment>